<reference evidence="1 2" key="1">
    <citation type="submission" date="2023-01" db="EMBL/GenBank/DDBJ databases">
        <title>Cultivation and genomic characterization of new, ubiquitous marine nitrite-oxidizing bacteria from the Nitrospirales.</title>
        <authorList>
            <person name="Mueller A.J."/>
            <person name="Daebeler A."/>
            <person name="Herbold C.W."/>
            <person name="Kirkegaard R.H."/>
            <person name="Daims H."/>
        </authorList>
    </citation>
    <scope>NUCLEOTIDE SEQUENCE [LARGE SCALE GENOMIC DNA]</scope>
    <source>
        <strain evidence="1 2">DK</strain>
    </source>
</reference>
<organism evidence="1 2">
    <name type="scientific">Candidatus Nitrospira neomarina</name>
    <dbReference type="NCBI Taxonomy" id="3020899"/>
    <lineage>
        <taxon>Bacteria</taxon>
        <taxon>Pseudomonadati</taxon>
        <taxon>Nitrospirota</taxon>
        <taxon>Nitrospiria</taxon>
        <taxon>Nitrospirales</taxon>
        <taxon>Nitrospiraceae</taxon>
        <taxon>Nitrospira</taxon>
    </lineage>
</organism>
<proteinExistence type="predicted"/>
<dbReference type="KEGG" id="nneo:PQG83_01620"/>
<name>A0AA96GL98_9BACT</name>
<evidence type="ECO:0000313" key="2">
    <source>
        <dbReference type="Proteomes" id="UP001302494"/>
    </source>
</evidence>
<sequence>MPYVRGIEGPYRFFFYSFDCNEPKHVHVQRERHICKFWLEPIFLAG</sequence>
<protein>
    <submittedName>
        <fullName evidence="1">DUF4160 domain-containing protein</fullName>
    </submittedName>
</protein>
<evidence type="ECO:0000313" key="1">
    <source>
        <dbReference type="EMBL" id="WNM62470.1"/>
    </source>
</evidence>
<dbReference type="InterPro" id="IPR025427">
    <property type="entry name" value="DUF4160"/>
</dbReference>
<dbReference type="Pfam" id="PF13711">
    <property type="entry name" value="DUF4160"/>
    <property type="match status" value="1"/>
</dbReference>
<dbReference type="AlphaFoldDB" id="A0AA96GL98"/>
<accession>A0AA96GL98</accession>
<gene>
    <name evidence="1" type="ORF">PQG83_01620</name>
</gene>
<keyword evidence="2" id="KW-1185">Reference proteome</keyword>
<dbReference type="Proteomes" id="UP001302494">
    <property type="component" value="Chromosome"/>
</dbReference>
<dbReference type="EMBL" id="CP116968">
    <property type="protein sequence ID" value="WNM62470.1"/>
    <property type="molecule type" value="Genomic_DNA"/>
</dbReference>
<dbReference type="RefSeq" id="WP_376753547.1">
    <property type="nucleotide sequence ID" value="NZ_CP116968.1"/>
</dbReference>